<dbReference type="Proteomes" id="UP001151760">
    <property type="component" value="Unassembled WGS sequence"/>
</dbReference>
<sequence length="193" mass="22137">MLMLMYSVFSSKRKEVHPTPIPNNDDRPTMEPWQSDLEGLTDGVAQEMPEDTTPPDKPTKKGKVAAENLDGFPKQKHATNAAFYSEPFTFKETDWSVRNLVASPFTTRIRDYDMPDGLKVPTNLKTYDGTTDPDDHLTIFMGTMDVHKLPEPAWCRFFHITLSGAARFWYDNLPPGYINSFHELRDTFRANFL</sequence>
<proteinExistence type="predicted"/>
<dbReference type="EMBL" id="BQNB010021539">
    <property type="protein sequence ID" value="GJU07441.1"/>
    <property type="molecule type" value="Genomic_DNA"/>
</dbReference>
<dbReference type="PANTHER" id="PTHR33223:SF11">
    <property type="entry name" value="ELEMENT PROTEIN, PUTATIVE-RELATED"/>
    <property type="match status" value="1"/>
</dbReference>
<evidence type="ECO:0000256" key="1">
    <source>
        <dbReference type="SAM" id="MobiDB-lite"/>
    </source>
</evidence>
<keyword evidence="3" id="KW-0548">Nucleotidyltransferase</keyword>
<evidence type="ECO:0000313" key="4">
    <source>
        <dbReference type="Proteomes" id="UP001151760"/>
    </source>
</evidence>
<reference evidence="3" key="1">
    <citation type="journal article" date="2022" name="Int. J. Mol. Sci.">
        <title>Draft Genome of Tanacetum Coccineum: Genomic Comparison of Closely Related Tanacetum-Family Plants.</title>
        <authorList>
            <person name="Yamashiro T."/>
            <person name="Shiraishi A."/>
            <person name="Nakayama K."/>
            <person name="Satake H."/>
        </authorList>
    </citation>
    <scope>NUCLEOTIDE SEQUENCE</scope>
</reference>
<accession>A0ABQ5J550</accession>
<feature type="domain" description="Retrotransposon gag" evidence="2">
    <location>
        <begin position="156"/>
        <end position="192"/>
    </location>
</feature>
<organism evidence="3 4">
    <name type="scientific">Tanacetum coccineum</name>
    <dbReference type="NCBI Taxonomy" id="301880"/>
    <lineage>
        <taxon>Eukaryota</taxon>
        <taxon>Viridiplantae</taxon>
        <taxon>Streptophyta</taxon>
        <taxon>Embryophyta</taxon>
        <taxon>Tracheophyta</taxon>
        <taxon>Spermatophyta</taxon>
        <taxon>Magnoliopsida</taxon>
        <taxon>eudicotyledons</taxon>
        <taxon>Gunneridae</taxon>
        <taxon>Pentapetalae</taxon>
        <taxon>asterids</taxon>
        <taxon>campanulids</taxon>
        <taxon>Asterales</taxon>
        <taxon>Asteraceae</taxon>
        <taxon>Asteroideae</taxon>
        <taxon>Anthemideae</taxon>
        <taxon>Anthemidinae</taxon>
        <taxon>Tanacetum</taxon>
    </lineage>
</organism>
<protein>
    <submittedName>
        <fullName evidence="3">Reverse transcriptase domain-containing protein</fullName>
    </submittedName>
</protein>
<reference evidence="3" key="2">
    <citation type="submission" date="2022-01" db="EMBL/GenBank/DDBJ databases">
        <authorList>
            <person name="Yamashiro T."/>
            <person name="Shiraishi A."/>
            <person name="Satake H."/>
            <person name="Nakayama K."/>
        </authorList>
    </citation>
    <scope>NUCLEOTIDE SEQUENCE</scope>
</reference>
<dbReference type="PANTHER" id="PTHR33223">
    <property type="entry name" value="CCHC-TYPE DOMAIN-CONTAINING PROTEIN"/>
    <property type="match status" value="1"/>
</dbReference>
<feature type="region of interest" description="Disordered" evidence="1">
    <location>
        <begin position="12"/>
        <end position="63"/>
    </location>
</feature>
<evidence type="ECO:0000313" key="3">
    <source>
        <dbReference type="EMBL" id="GJU07441.1"/>
    </source>
</evidence>
<keyword evidence="3" id="KW-0695">RNA-directed DNA polymerase</keyword>
<dbReference type="InterPro" id="IPR005162">
    <property type="entry name" value="Retrotrans_gag_dom"/>
</dbReference>
<name>A0ABQ5J550_9ASTR</name>
<dbReference type="GO" id="GO:0003964">
    <property type="term" value="F:RNA-directed DNA polymerase activity"/>
    <property type="evidence" value="ECO:0007669"/>
    <property type="project" value="UniProtKB-KW"/>
</dbReference>
<dbReference type="Pfam" id="PF03732">
    <property type="entry name" value="Retrotrans_gag"/>
    <property type="match status" value="1"/>
</dbReference>
<evidence type="ECO:0000259" key="2">
    <source>
        <dbReference type="Pfam" id="PF03732"/>
    </source>
</evidence>
<keyword evidence="3" id="KW-0808">Transferase</keyword>
<gene>
    <name evidence="3" type="ORF">Tco_1123871</name>
</gene>
<keyword evidence="4" id="KW-1185">Reference proteome</keyword>
<comment type="caution">
    <text evidence="3">The sequence shown here is derived from an EMBL/GenBank/DDBJ whole genome shotgun (WGS) entry which is preliminary data.</text>
</comment>